<comment type="caution">
    <text evidence="2">The sequence shown here is derived from an EMBL/GenBank/DDBJ whole genome shotgun (WGS) entry which is preliminary data.</text>
</comment>
<protein>
    <submittedName>
        <fullName evidence="2">Ribonuclease H-like domain-containing protein</fullName>
    </submittedName>
</protein>
<dbReference type="PANTHER" id="PTHR11439">
    <property type="entry name" value="GAG-POL-RELATED RETROTRANSPOSON"/>
    <property type="match status" value="1"/>
</dbReference>
<proteinExistence type="predicted"/>
<evidence type="ECO:0000256" key="1">
    <source>
        <dbReference type="SAM" id="MobiDB-lite"/>
    </source>
</evidence>
<dbReference type="PANTHER" id="PTHR11439:SF489">
    <property type="entry name" value="RNA-DIRECTED DNA POLYMERASE"/>
    <property type="match status" value="1"/>
</dbReference>
<sequence length="355" mass="40216">MDQPKFDEHRAHSGSDSCIHQPGNDFLNIATPIDNNRHFEGNVGTSEQVPRLNRYANHTFLDAESSCFISNLNTSSEPSSFEEASKDPNWISAINDEMNALYENGTWILADLLFGRKPIGNISYDVHCLSHYMHAPLKSHLDIALRLLKYLKLTPGNVTRRSVSGYCIFINGCLVSWISKKQATMSKSSAEVEYRSMAAATCKIIWIVKVMKDLNVDNLLLVELHCNNKFAMQIAANPVMHEKTNHFDLYVLLDTSNDKNSKEDIGNKGMNVDEVCLDQNGLEIGEIDEVLDRESAEKEQVHVQNEDTRNDDVISEDNRRKREVYETEENLGGNGTKTWEIKEQLEMESDSKKQG</sequence>
<feature type="compositionally biased region" description="Basic and acidic residues" evidence="1">
    <location>
        <begin position="339"/>
        <end position="355"/>
    </location>
</feature>
<name>A0A699H4Y1_TANCI</name>
<dbReference type="AlphaFoldDB" id="A0A699H4Y1"/>
<feature type="compositionally biased region" description="Basic and acidic residues" evidence="1">
    <location>
        <begin position="296"/>
        <end position="325"/>
    </location>
</feature>
<dbReference type="EMBL" id="BKCJ010103875">
    <property type="protein sequence ID" value="GEX36153.1"/>
    <property type="molecule type" value="Genomic_DNA"/>
</dbReference>
<dbReference type="CDD" id="cd09272">
    <property type="entry name" value="RNase_HI_RT_Ty1"/>
    <property type="match status" value="1"/>
</dbReference>
<accession>A0A699H4Y1</accession>
<evidence type="ECO:0000313" key="2">
    <source>
        <dbReference type="EMBL" id="GEX36153.1"/>
    </source>
</evidence>
<organism evidence="2">
    <name type="scientific">Tanacetum cinerariifolium</name>
    <name type="common">Dalmatian daisy</name>
    <name type="synonym">Chrysanthemum cinerariifolium</name>
    <dbReference type="NCBI Taxonomy" id="118510"/>
    <lineage>
        <taxon>Eukaryota</taxon>
        <taxon>Viridiplantae</taxon>
        <taxon>Streptophyta</taxon>
        <taxon>Embryophyta</taxon>
        <taxon>Tracheophyta</taxon>
        <taxon>Spermatophyta</taxon>
        <taxon>Magnoliopsida</taxon>
        <taxon>eudicotyledons</taxon>
        <taxon>Gunneridae</taxon>
        <taxon>Pentapetalae</taxon>
        <taxon>asterids</taxon>
        <taxon>campanulids</taxon>
        <taxon>Asterales</taxon>
        <taxon>Asteraceae</taxon>
        <taxon>Asteroideae</taxon>
        <taxon>Anthemideae</taxon>
        <taxon>Anthemidinae</taxon>
        <taxon>Tanacetum</taxon>
    </lineage>
</organism>
<gene>
    <name evidence="2" type="ORF">Tci_308128</name>
</gene>
<reference evidence="2" key="1">
    <citation type="journal article" date="2019" name="Sci. Rep.">
        <title>Draft genome of Tanacetum cinerariifolium, the natural source of mosquito coil.</title>
        <authorList>
            <person name="Yamashiro T."/>
            <person name="Shiraishi A."/>
            <person name="Satake H."/>
            <person name="Nakayama K."/>
        </authorList>
    </citation>
    <scope>NUCLEOTIDE SEQUENCE</scope>
</reference>
<feature type="region of interest" description="Disordered" evidence="1">
    <location>
        <begin position="296"/>
        <end position="355"/>
    </location>
</feature>